<comment type="caution">
    <text evidence="3">The sequence shown here is derived from an EMBL/GenBank/DDBJ whole genome shotgun (WGS) entry which is preliminary data.</text>
</comment>
<dbReference type="eggNOG" id="KOG3731">
    <property type="taxonomic scope" value="Eukaryota"/>
</dbReference>
<dbReference type="Pfam" id="PF00884">
    <property type="entry name" value="Sulfatase"/>
    <property type="match status" value="1"/>
</dbReference>
<dbReference type="InterPro" id="IPR017850">
    <property type="entry name" value="Alkaline_phosphatase_core_sf"/>
</dbReference>
<proteinExistence type="inferred from homology"/>
<dbReference type="SUPFAM" id="SSF53649">
    <property type="entry name" value="Alkaline phosphatase-like"/>
    <property type="match status" value="1"/>
</dbReference>
<evidence type="ECO:0000313" key="3">
    <source>
        <dbReference type="EMBL" id="EJK75335.1"/>
    </source>
</evidence>
<evidence type="ECO:0000313" key="4">
    <source>
        <dbReference type="Proteomes" id="UP000266841"/>
    </source>
</evidence>
<protein>
    <recommendedName>
        <fullName evidence="2">Sulfatase N-terminal domain-containing protein</fullName>
    </recommendedName>
</protein>
<evidence type="ECO:0000259" key="2">
    <source>
        <dbReference type="Pfam" id="PF00884"/>
    </source>
</evidence>
<keyword evidence="4" id="KW-1185">Reference proteome</keyword>
<dbReference type="OrthoDB" id="96314at2759"/>
<evidence type="ECO:0000256" key="1">
    <source>
        <dbReference type="ARBA" id="ARBA00008779"/>
    </source>
</evidence>
<reference evidence="3 4" key="1">
    <citation type="journal article" date="2012" name="Genome Biol.">
        <title>Genome and low-iron response of an oceanic diatom adapted to chronic iron limitation.</title>
        <authorList>
            <person name="Lommer M."/>
            <person name="Specht M."/>
            <person name="Roy A.S."/>
            <person name="Kraemer L."/>
            <person name="Andreson R."/>
            <person name="Gutowska M.A."/>
            <person name="Wolf J."/>
            <person name="Bergner S.V."/>
            <person name="Schilhabel M.B."/>
            <person name="Klostermeier U.C."/>
            <person name="Beiko R.G."/>
            <person name="Rosenstiel P."/>
            <person name="Hippler M."/>
            <person name="Laroche J."/>
        </authorList>
    </citation>
    <scope>NUCLEOTIDE SEQUENCE [LARGE SCALE GENOMIC DNA]</scope>
    <source>
        <strain evidence="3 4">CCMP1005</strain>
    </source>
</reference>
<organism evidence="3 4">
    <name type="scientific">Thalassiosira oceanica</name>
    <name type="common">Marine diatom</name>
    <dbReference type="NCBI Taxonomy" id="159749"/>
    <lineage>
        <taxon>Eukaryota</taxon>
        <taxon>Sar</taxon>
        <taxon>Stramenopiles</taxon>
        <taxon>Ochrophyta</taxon>
        <taxon>Bacillariophyta</taxon>
        <taxon>Coscinodiscophyceae</taxon>
        <taxon>Thalassiosirophycidae</taxon>
        <taxon>Thalassiosirales</taxon>
        <taxon>Thalassiosiraceae</taxon>
        <taxon>Thalassiosira</taxon>
    </lineage>
</organism>
<feature type="domain" description="Sulfatase N-terminal" evidence="2">
    <location>
        <begin position="2"/>
        <end position="72"/>
    </location>
</feature>
<gene>
    <name evidence="3" type="ORF">THAOC_02942</name>
</gene>
<accession>K0TD29</accession>
<comment type="similarity">
    <text evidence="1">Belongs to the sulfatase family.</text>
</comment>
<dbReference type="InterPro" id="IPR000917">
    <property type="entry name" value="Sulfatase_N"/>
</dbReference>
<dbReference type="EMBL" id="AGNL01002989">
    <property type="protein sequence ID" value="EJK75335.1"/>
    <property type="molecule type" value="Genomic_DNA"/>
</dbReference>
<dbReference type="Gene3D" id="3.40.720.10">
    <property type="entry name" value="Alkaline Phosphatase, subunit A"/>
    <property type="match status" value="1"/>
</dbReference>
<name>K0TD29_THAOC</name>
<dbReference type="Proteomes" id="UP000266841">
    <property type="component" value="Unassembled WGS sequence"/>
</dbReference>
<dbReference type="AlphaFoldDB" id="K0TD29"/>
<sequence length="218" mass="23324">MSGELDRTIVVVSGDHGENLGDNGFEGKGLPWQASVSVPLLIAGPGVARGHIHGGPVATLDLGGTFLDLAGVSRLAKGMTTMSLRRYFGWAFDDDTPNPRQHVSSGWDNWRLVVKWLPTPTPGEDGGADDMTSFKLICCRGRECPGSPPTALPYKPGGGTSSCCTTRYAILTTKCHSSMRGRMWCGSLFHCFQKDGVDDSRGVRLSMVQGRPKQTGSP</sequence>
<dbReference type="PANTHER" id="PTHR43108:SF8">
    <property type="entry name" value="SD21168P"/>
    <property type="match status" value="1"/>
</dbReference>
<dbReference type="PANTHER" id="PTHR43108">
    <property type="entry name" value="N-ACETYLGLUCOSAMINE-6-SULFATASE FAMILY MEMBER"/>
    <property type="match status" value="1"/>
</dbReference>